<dbReference type="GO" id="GO:0006412">
    <property type="term" value="P:translation"/>
    <property type="evidence" value="ECO:0007669"/>
    <property type="project" value="InterPro"/>
</dbReference>
<keyword evidence="4 8" id="KW-0689">Ribosomal protein</keyword>
<keyword evidence="5" id="KW-0496">Mitochondrion</keyword>
<feature type="compositionally biased region" description="Low complexity" evidence="9">
    <location>
        <begin position="27"/>
        <end position="45"/>
    </location>
</feature>
<dbReference type="NCBIfam" id="TIGR03625">
    <property type="entry name" value="L3_bact"/>
    <property type="match status" value="1"/>
</dbReference>
<comment type="caution">
    <text evidence="10">The sequence shown here is derived from an EMBL/GenBank/DDBJ whole genome shotgun (WGS) entry which is preliminary data.</text>
</comment>
<dbReference type="HAMAP" id="MF_01325_B">
    <property type="entry name" value="Ribosomal_uL3_B"/>
    <property type="match status" value="1"/>
</dbReference>
<dbReference type="FunFam" id="2.40.30.10:FF:000004">
    <property type="entry name" value="50S ribosomal protein L3"/>
    <property type="match status" value="1"/>
</dbReference>
<dbReference type="SUPFAM" id="SSF50447">
    <property type="entry name" value="Translation proteins"/>
    <property type="match status" value="1"/>
</dbReference>
<dbReference type="Gene3D" id="2.40.30.10">
    <property type="entry name" value="Translation factors"/>
    <property type="match status" value="2"/>
</dbReference>
<dbReference type="Proteomes" id="UP001222932">
    <property type="component" value="Unassembled WGS sequence"/>
</dbReference>
<dbReference type="InterPro" id="IPR019926">
    <property type="entry name" value="Ribosomal_uL3_CS"/>
</dbReference>
<evidence type="ECO:0000256" key="9">
    <source>
        <dbReference type="SAM" id="MobiDB-lite"/>
    </source>
</evidence>
<dbReference type="InterPro" id="IPR009000">
    <property type="entry name" value="Transl_B-barrel_sf"/>
</dbReference>
<dbReference type="PROSITE" id="PS00474">
    <property type="entry name" value="RIBOSOMAL_L3"/>
    <property type="match status" value="1"/>
</dbReference>
<dbReference type="EMBL" id="BTCM01000001">
    <property type="protein sequence ID" value="GMK53864.1"/>
    <property type="molecule type" value="Genomic_DNA"/>
</dbReference>
<evidence type="ECO:0000313" key="11">
    <source>
        <dbReference type="Proteomes" id="UP001222932"/>
    </source>
</evidence>
<evidence type="ECO:0000256" key="5">
    <source>
        <dbReference type="ARBA" id="ARBA00023128"/>
    </source>
</evidence>
<sequence length="311" mass="33848">MRSLLAALPPALRRPLPLVRTLAIAAQTQTPTSSSSDATPPTWTPFTQRTGVIARKRGMTALWDKDGKRWPVTVLQLDNCEVVRVTPPPENDPRQLHSLQLGATDRREKNINNAMKGYFRAHGVSPKRKLQEFRVSKEAVLPVGTQLGASHFVPGQYVDVTATSIGKGFQGAMKRHGYHGLKASHGVSVTHRSAGSTGSNQDPGRVIPGKKMAGHMGNVKRTTQNLLVHRVDLALNLVFVRGAVPGVDDAFVAIRDAKKMVAYKAQNNLMAGKPADEWLPHGVKALPVPAGTVERQTDEGWPEIIQWQGKA</sequence>
<keyword evidence="6 8" id="KW-0687">Ribonucleoprotein</keyword>
<evidence type="ECO:0000256" key="4">
    <source>
        <dbReference type="ARBA" id="ARBA00022980"/>
    </source>
</evidence>
<evidence type="ECO:0000256" key="7">
    <source>
        <dbReference type="ARBA" id="ARBA00035209"/>
    </source>
</evidence>
<evidence type="ECO:0000313" key="10">
    <source>
        <dbReference type="EMBL" id="GMK53864.1"/>
    </source>
</evidence>
<evidence type="ECO:0000256" key="3">
    <source>
        <dbReference type="ARBA" id="ARBA00022946"/>
    </source>
</evidence>
<protein>
    <recommendedName>
        <fullName evidence="7">Large ribosomal subunit protein uL3m</fullName>
    </recommendedName>
</protein>
<dbReference type="AlphaFoldDB" id="A0AAD3TNQ2"/>
<organism evidence="10 11">
    <name type="scientific">Cutaneotrichosporon spelunceum</name>
    <dbReference type="NCBI Taxonomy" id="1672016"/>
    <lineage>
        <taxon>Eukaryota</taxon>
        <taxon>Fungi</taxon>
        <taxon>Dikarya</taxon>
        <taxon>Basidiomycota</taxon>
        <taxon>Agaricomycotina</taxon>
        <taxon>Tremellomycetes</taxon>
        <taxon>Trichosporonales</taxon>
        <taxon>Trichosporonaceae</taxon>
        <taxon>Cutaneotrichosporon</taxon>
    </lineage>
</organism>
<gene>
    <name evidence="10" type="ORF">CspeluHIS016_0104500</name>
</gene>
<name>A0AAD3TNQ2_9TREE</name>
<dbReference type="Pfam" id="PF00297">
    <property type="entry name" value="Ribosomal_L3"/>
    <property type="match status" value="1"/>
</dbReference>
<reference evidence="10" key="2">
    <citation type="submission" date="2023-06" db="EMBL/GenBank/DDBJ databases">
        <authorList>
            <person name="Kobayashi Y."/>
            <person name="Kayamori A."/>
            <person name="Aoki K."/>
            <person name="Shiwa Y."/>
            <person name="Fujita N."/>
            <person name="Sugita T."/>
            <person name="Iwasaki W."/>
            <person name="Tanaka N."/>
            <person name="Takashima M."/>
        </authorList>
    </citation>
    <scope>NUCLEOTIDE SEQUENCE</scope>
    <source>
        <strain evidence="10">HIS016</strain>
    </source>
</reference>
<dbReference type="GO" id="GO:0003735">
    <property type="term" value="F:structural constituent of ribosome"/>
    <property type="evidence" value="ECO:0007669"/>
    <property type="project" value="InterPro"/>
</dbReference>
<dbReference type="InterPro" id="IPR000597">
    <property type="entry name" value="Ribosomal_uL3"/>
</dbReference>
<reference evidence="10" key="1">
    <citation type="journal article" date="2023" name="BMC Genomics">
        <title>Chromosome-level genome assemblies of Cutaneotrichosporon spp. (Trichosporonales, Basidiomycota) reveal imbalanced evolution between nucleotide sequences and chromosome synteny.</title>
        <authorList>
            <person name="Kobayashi Y."/>
            <person name="Kayamori A."/>
            <person name="Aoki K."/>
            <person name="Shiwa Y."/>
            <person name="Matsutani M."/>
            <person name="Fujita N."/>
            <person name="Sugita T."/>
            <person name="Iwasaki W."/>
            <person name="Tanaka N."/>
            <person name="Takashima M."/>
        </authorList>
    </citation>
    <scope>NUCLEOTIDE SEQUENCE</scope>
    <source>
        <strain evidence="10">HIS016</strain>
    </source>
</reference>
<evidence type="ECO:0000256" key="8">
    <source>
        <dbReference type="RuleBase" id="RU003905"/>
    </source>
</evidence>
<evidence type="ECO:0000256" key="6">
    <source>
        <dbReference type="ARBA" id="ARBA00023274"/>
    </source>
</evidence>
<dbReference type="GO" id="GO:0005762">
    <property type="term" value="C:mitochondrial large ribosomal subunit"/>
    <property type="evidence" value="ECO:0007669"/>
    <property type="project" value="TreeGrafter"/>
</dbReference>
<accession>A0AAD3TNQ2</accession>
<evidence type="ECO:0000256" key="1">
    <source>
        <dbReference type="ARBA" id="ARBA00004173"/>
    </source>
</evidence>
<feature type="region of interest" description="Disordered" evidence="9">
    <location>
        <begin position="27"/>
        <end position="46"/>
    </location>
</feature>
<comment type="similarity">
    <text evidence="2 8">Belongs to the universal ribosomal protein uL3 family.</text>
</comment>
<dbReference type="PANTHER" id="PTHR11229:SF8">
    <property type="entry name" value="LARGE RIBOSOMAL SUBUNIT PROTEIN UL3M"/>
    <property type="match status" value="1"/>
</dbReference>
<keyword evidence="3" id="KW-0809">Transit peptide</keyword>
<dbReference type="PANTHER" id="PTHR11229">
    <property type="entry name" value="50S RIBOSOMAL PROTEIN L3"/>
    <property type="match status" value="1"/>
</dbReference>
<dbReference type="InterPro" id="IPR019927">
    <property type="entry name" value="Ribosomal_uL3_bac/org-type"/>
</dbReference>
<evidence type="ECO:0000256" key="2">
    <source>
        <dbReference type="ARBA" id="ARBA00006540"/>
    </source>
</evidence>
<keyword evidence="11" id="KW-1185">Reference proteome</keyword>
<comment type="subcellular location">
    <subcellularLocation>
        <location evidence="1">Mitochondrion</location>
    </subcellularLocation>
</comment>
<proteinExistence type="inferred from homology"/>